<comment type="caution">
    <text evidence="1">The sequence shown here is derived from an EMBL/GenBank/DDBJ whole genome shotgun (WGS) entry which is preliminary data.</text>
</comment>
<protein>
    <submittedName>
        <fullName evidence="1">Uncharacterized protein</fullName>
    </submittedName>
</protein>
<reference evidence="2" key="1">
    <citation type="submission" date="2017-11" db="EMBL/GenBank/DDBJ databases">
        <authorList>
            <person name="Watanabe M."/>
            <person name="Kojima H."/>
        </authorList>
    </citation>
    <scope>NUCLEOTIDE SEQUENCE [LARGE SCALE GENOMIC DNA]</scope>
    <source>
        <strain evidence="2">Tokyo 01</strain>
    </source>
</reference>
<dbReference type="RefSeq" id="WP_124329429.1">
    <property type="nucleotide sequence ID" value="NZ_BEXT01000001.1"/>
</dbReference>
<dbReference type="AlphaFoldDB" id="A0A401FZ65"/>
<evidence type="ECO:0000313" key="2">
    <source>
        <dbReference type="Proteomes" id="UP000288096"/>
    </source>
</evidence>
<dbReference type="Proteomes" id="UP000288096">
    <property type="component" value="Unassembled WGS sequence"/>
</dbReference>
<name>A0A401FZ65_9BACT</name>
<proteinExistence type="predicted"/>
<accession>A0A401FZ65</accession>
<evidence type="ECO:0000313" key="1">
    <source>
        <dbReference type="EMBL" id="GBC62236.1"/>
    </source>
</evidence>
<keyword evidence="2" id="KW-1185">Reference proteome</keyword>
<organism evidence="1 2">
    <name type="scientific">Desulfonema ishimotonii</name>
    <dbReference type="NCBI Taxonomy" id="45657"/>
    <lineage>
        <taxon>Bacteria</taxon>
        <taxon>Pseudomonadati</taxon>
        <taxon>Thermodesulfobacteriota</taxon>
        <taxon>Desulfobacteria</taxon>
        <taxon>Desulfobacterales</taxon>
        <taxon>Desulfococcaceae</taxon>
        <taxon>Desulfonema</taxon>
    </lineage>
</organism>
<gene>
    <name evidence="1" type="ORF">DENIS_3205</name>
</gene>
<reference evidence="2" key="2">
    <citation type="submission" date="2019-01" db="EMBL/GenBank/DDBJ databases">
        <title>Genome sequence of Desulfonema ishimotonii strain Tokyo 01.</title>
        <authorList>
            <person name="Fukui M."/>
        </authorList>
    </citation>
    <scope>NUCLEOTIDE SEQUENCE [LARGE SCALE GENOMIC DNA]</scope>
    <source>
        <strain evidence="2">Tokyo 01</strain>
    </source>
</reference>
<dbReference type="EMBL" id="BEXT01000001">
    <property type="protein sequence ID" value="GBC62236.1"/>
    <property type="molecule type" value="Genomic_DNA"/>
</dbReference>
<sequence>MKPEIIKSRFRMMAHQIIPRQALEHLREEHVKIFLCEPNPDKWPEELGHLKQYVQENMDA</sequence>